<dbReference type="SUPFAM" id="SSF53448">
    <property type="entry name" value="Nucleotide-diphospho-sugar transferases"/>
    <property type="match status" value="1"/>
</dbReference>
<dbReference type="PANTHER" id="PTHR43685:SF2">
    <property type="entry name" value="GLYCOSYLTRANSFERASE 2-LIKE DOMAIN-CONTAINING PROTEIN"/>
    <property type="match status" value="1"/>
</dbReference>
<keyword evidence="1" id="KW-1133">Transmembrane helix</keyword>
<comment type="caution">
    <text evidence="3">The sequence shown here is derived from an EMBL/GenBank/DDBJ whole genome shotgun (WGS) entry which is preliminary data.</text>
</comment>
<dbReference type="AlphaFoldDB" id="A0A7Y4LAG3"/>
<evidence type="ECO:0000259" key="2">
    <source>
        <dbReference type="Pfam" id="PF00535"/>
    </source>
</evidence>
<keyword evidence="1" id="KW-0812">Transmembrane</keyword>
<dbReference type="CDD" id="cd04185">
    <property type="entry name" value="GT_2_like_b"/>
    <property type="match status" value="1"/>
</dbReference>
<feature type="domain" description="Glycosyltransferase 2-like" evidence="2">
    <location>
        <begin position="9"/>
        <end position="144"/>
    </location>
</feature>
<dbReference type="InterPro" id="IPR001173">
    <property type="entry name" value="Glyco_trans_2-like"/>
</dbReference>
<feature type="transmembrane region" description="Helical" evidence="1">
    <location>
        <begin position="260"/>
        <end position="277"/>
    </location>
</feature>
<evidence type="ECO:0000313" key="3">
    <source>
        <dbReference type="EMBL" id="NOL49908.1"/>
    </source>
</evidence>
<name>A0A7Y4LAG3_9BURK</name>
<accession>A0A7Y4LAG3</accession>
<dbReference type="InterPro" id="IPR050834">
    <property type="entry name" value="Glycosyltransf_2"/>
</dbReference>
<dbReference type="RefSeq" id="WP_171588892.1">
    <property type="nucleotide sequence ID" value="NZ_JABGBO010000007.1"/>
</dbReference>
<evidence type="ECO:0000313" key="4">
    <source>
        <dbReference type="Proteomes" id="UP000541421"/>
    </source>
</evidence>
<dbReference type="Proteomes" id="UP000541421">
    <property type="component" value="Unassembled WGS sequence"/>
</dbReference>
<gene>
    <name evidence="3" type="ORF">HKX40_07140</name>
</gene>
<proteinExistence type="predicted"/>
<evidence type="ECO:0000256" key="1">
    <source>
        <dbReference type="SAM" id="Phobius"/>
    </source>
</evidence>
<keyword evidence="3" id="KW-0808">Transferase</keyword>
<keyword evidence="4" id="KW-1185">Reference proteome</keyword>
<organism evidence="3 4">
    <name type="scientific">Pelistega europaea</name>
    <dbReference type="NCBI Taxonomy" id="106147"/>
    <lineage>
        <taxon>Bacteria</taxon>
        <taxon>Pseudomonadati</taxon>
        <taxon>Pseudomonadota</taxon>
        <taxon>Betaproteobacteria</taxon>
        <taxon>Burkholderiales</taxon>
        <taxon>Alcaligenaceae</taxon>
        <taxon>Pelistega</taxon>
    </lineage>
</organism>
<dbReference type="Pfam" id="PF00535">
    <property type="entry name" value="Glycos_transf_2"/>
    <property type="match status" value="1"/>
</dbReference>
<sequence length="308" mass="35188">MDNKSSVCAVVVTFNRKNLLLNCLHALKQQTVSVDHIVVVNNASTDGTVDFLISHGWVNDKSFTLLNLPENSGGAGGFHEGIKFAYEHGYDYIWLMDDDGFPQRDCLETLLPFALTENYIGPLVVNSKNPTELTFPLRIPKTATTLNSIQDIQHTQYQSIIPEIVMPFNGILFHKNLIEKIGLPKKEYFIWGDDMEYTWRAQSTQFKIFTVVKAVFFHPKEPSLGSPMFFGKLKFNDTNSPLKLYCMSRNNTRNLLDYRGISHVLLFITKAIWFYLLTRPNLKKLKIVLSGIMAGIKKDFSGHRQFLK</sequence>
<dbReference type="Gene3D" id="3.90.550.10">
    <property type="entry name" value="Spore Coat Polysaccharide Biosynthesis Protein SpsA, Chain A"/>
    <property type="match status" value="1"/>
</dbReference>
<dbReference type="PANTHER" id="PTHR43685">
    <property type="entry name" value="GLYCOSYLTRANSFERASE"/>
    <property type="match status" value="1"/>
</dbReference>
<protein>
    <submittedName>
        <fullName evidence="3">Glycosyltransferase family 2 protein</fullName>
    </submittedName>
</protein>
<dbReference type="EMBL" id="JABGBO010000007">
    <property type="protein sequence ID" value="NOL49908.1"/>
    <property type="molecule type" value="Genomic_DNA"/>
</dbReference>
<reference evidence="3 4" key="1">
    <citation type="submission" date="2020-05" db="EMBL/GenBank/DDBJ databases">
        <authorList>
            <person name="Niu N."/>
        </authorList>
    </citation>
    <scope>NUCLEOTIDE SEQUENCE [LARGE SCALE GENOMIC DNA]</scope>
    <source>
        <strain evidence="3 4">LMG10982</strain>
    </source>
</reference>
<dbReference type="InterPro" id="IPR029044">
    <property type="entry name" value="Nucleotide-diphossugar_trans"/>
</dbReference>
<dbReference type="GO" id="GO:0016740">
    <property type="term" value="F:transferase activity"/>
    <property type="evidence" value="ECO:0007669"/>
    <property type="project" value="UniProtKB-KW"/>
</dbReference>
<keyword evidence="1" id="KW-0472">Membrane</keyword>